<dbReference type="GO" id="GO:0047355">
    <property type="term" value="F:CDP-glycerol glycerophosphotransferase activity"/>
    <property type="evidence" value="ECO:0007669"/>
    <property type="project" value="InterPro"/>
</dbReference>
<accession>A0AAU7E7B3</accession>
<protein>
    <submittedName>
        <fullName evidence="1">CDP-glycerol glycerophosphotransferase family protein</fullName>
    </submittedName>
</protein>
<evidence type="ECO:0000313" key="1">
    <source>
        <dbReference type="EMBL" id="XBJ29029.1"/>
    </source>
</evidence>
<dbReference type="Gene3D" id="3.40.50.12580">
    <property type="match status" value="1"/>
</dbReference>
<dbReference type="RefSeq" id="WP_348518457.1">
    <property type="nucleotide sequence ID" value="NZ_CP155620.1"/>
</dbReference>
<proteinExistence type="predicted"/>
<dbReference type="Pfam" id="PF04464">
    <property type="entry name" value="Glyphos_transf"/>
    <property type="match status" value="1"/>
</dbReference>
<dbReference type="SUPFAM" id="SSF53756">
    <property type="entry name" value="UDP-Glycosyltransferase/glycogen phosphorylase"/>
    <property type="match status" value="1"/>
</dbReference>
<name>A0AAU7E7B3_9BACT</name>
<sequence>MFFLRIVYYYYRRIVRKVSNIDVLTRDKWIFLDNFFNKYSDLNDNLCLFEYALKKKENAYYVVCREHYLYEELKRRYPNRIIVCNNRYLSLNFLWHLMGAKYIFDSYQILVAKFRLGGILCNSKIHYIYTQHGINFFKKYFLENTDSLSDENFNAIIFSNLHEKAYFEAIYNYPKDRQLLLGLARWDKVLPIEQCEKKIVLVYFTFRRYLIQDCRTIEYKLFKAWYYLLNDSVLLNYLKKNDIEIYFALHHEIEKKNYGQFDILKPINQSKLSEVKNKASLLITDYSSMAFDFMVKDKPVVFYRVDQDELCLDEESRRNSECAEKLNEQIYNIFYNKKDVIDKCIYYFNNNFTLEEEFKEKNSNFFAYKENFRENIYNAVKSLKKNNLFAKIITPINVILPIATTKDIRCIGLSKREEHGRWSLGDEVSFYLNFKDYRRVLIDFKVHSIMDLDATIYLDSKKILSCNVFKNVSQNKISFEVSRKKIAQQKGCVMIKFIIHFPISPKMLKLNQDSRMLGIFFHSISIQEVKKG</sequence>
<dbReference type="AlphaFoldDB" id="A0AAU7E7B3"/>
<dbReference type="InterPro" id="IPR007554">
    <property type="entry name" value="Glycerophosphate_synth"/>
</dbReference>
<gene>
    <name evidence="1" type="ORF">AAH949_08055</name>
</gene>
<dbReference type="EMBL" id="CP155620">
    <property type="protein sequence ID" value="XBJ29029.1"/>
    <property type="molecule type" value="Genomic_DNA"/>
</dbReference>
<organism evidence="1">
    <name type="scientific">Campylobacter sp. CCS1377</name>
    <dbReference type="NCBI Taxonomy" id="3158229"/>
    <lineage>
        <taxon>Bacteria</taxon>
        <taxon>Pseudomonadati</taxon>
        <taxon>Campylobacterota</taxon>
        <taxon>Epsilonproteobacteria</taxon>
        <taxon>Campylobacterales</taxon>
        <taxon>Campylobacteraceae</taxon>
        <taxon>Campylobacter</taxon>
    </lineage>
</organism>
<dbReference type="GO" id="GO:0016020">
    <property type="term" value="C:membrane"/>
    <property type="evidence" value="ECO:0007669"/>
    <property type="project" value="InterPro"/>
</dbReference>
<reference evidence="1" key="1">
    <citation type="submission" date="2024-05" db="EMBL/GenBank/DDBJ databases">
        <title>Campylobacter coli isolated from environmental waters in Slovenia.</title>
        <authorList>
            <person name="Zautner A.E."/>
            <person name="Bunk B."/>
            <person name="Riedel T."/>
            <person name="Sproeer C."/>
        </authorList>
    </citation>
    <scope>NUCLEOTIDE SEQUENCE</scope>
    <source>
        <strain evidence="1">CCS1377</strain>
    </source>
</reference>
<dbReference type="InterPro" id="IPR043148">
    <property type="entry name" value="TagF_C"/>
</dbReference>